<dbReference type="PROSITE" id="PS50531">
    <property type="entry name" value="HTH_IS21"/>
    <property type="match status" value="1"/>
</dbReference>
<protein>
    <submittedName>
        <fullName evidence="7">Transposase</fullName>
    </submittedName>
</protein>
<keyword evidence="4" id="KW-0233">DNA recombination</keyword>
<dbReference type="PANTHER" id="PTHR35004">
    <property type="entry name" value="TRANSPOSASE RV3428C-RELATED"/>
    <property type="match status" value="1"/>
</dbReference>
<dbReference type="InterPro" id="IPR017894">
    <property type="entry name" value="HTH_IS21_transposase_type"/>
</dbReference>
<dbReference type="Gene3D" id="3.30.420.10">
    <property type="entry name" value="Ribonuclease H-like superfamily/Ribonuclease H"/>
    <property type="match status" value="1"/>
</dbReference>
<feature type="domain" description="Integrase catalytic" evidence="6">
    <location>
        <begin position="111"/>
        <end position="243"/>
    </location>
</feature>
<accession>A0ABU0GSR7</accession>
<evidence type="ECO:0000313" key="8">
    <source>
        <dbReference type="Proteomes" id="UP001241988"/>
    </source>
</evidence>
<evidence type="ECO:0000259" key="6">
    <source>
        <dbReference type="PROSITE" id="PS50994"/>
    </source>
</evidence>
<dbReference type="InterPro" id="IPR001584">
    <property type="entry name" value="Integrase_cat-core"/>
</dbReference>
<evidence type="ECO:0000259" key="5">
    <source>
        <dbReference type="PROSITE" id="PS50531"/>
    </source>
</evidence>
<keyword evidence="2" id="KW-0815">Transposition</keyword>
<reference evidence="7 8" key="1">
    <citation type="submission" date="2023-07" db="EMBL/GenBank/DDBJ databases">
        <title>Genomic Encyclopedia of Type Strains, Phase IV (KMG-IV): sequencing the most valuable type-strain genomes for metagenomic binning, comparative biology and taxonomic classification.</title>
        <authorList>
            <person name="Goeker M."/>
        </authorList>
    </citation>
    <scope>NUCLEOTIDE SEQUENCE [LARGE SCALE GENOMIC DNA]</scope>
    <source>
        <strain evidence="7 8">DSM 16419</strain>
    </source>
</reference>
<dbReference type="InterPro" id="IPR036397">
    <property type="entry name" value="RNaseH_sf"/>
</dbReference>
<dbReference type="SUPFAM" id="SSF53098">
    <property type="entry name" value="Ribonuclease H-like"/>
    <property type="match status" value="1"/>
</dbReference>
<evidence type="ECO:0000256" key="3">
    <source>
        <dbReference type="ARBA" id="ARBA00023125"/>
    </source>
</evidence>
<sequence length="243" mass="28749">MLKMEEFFIIRKLHQKGWSLTAIAEETGFDRKTIRKYINTEKLPRSSKRTKRASKLDPYKPYLLQRIQEGTNNCVVLLEEMRAQGFDGKSTILKDFAQPHREQPKIQATRRLETPPGQQAQMDWAEVGLYDVDERLQKIYGFLIVLGYSRMKYIEFTTDMKLETLMKCHMNAFAYFNGIPNQVLYDNMKTVVIRHTTVEIRFNQKFEDFLAYYGVTPKACKPYRPQTKGKVERTVDYMKRNFL</sequence>
<dbReference type="InterPro" id="IPR001387">
    <property type="entry name" value="Cro/C1-type_HTH"/>
</dbReference>
<evidence type="ECO:0000256" key="1">
    <source>
        <dbReference type="ARBA" id="ARBA00009277"/>
    </source>
</evidence>
<comment type="caution">
    <text evidence="7">The sequence shown here is derived from an EMBL/GenBank/DDBJ whole genome shotgun (WGS) entry which is preliminary data.</text>
</comment>
<organism evidence="7 8">
    <name type="scientific">Planomicrobium stackebrandtii</name>
    <dbReference type="NCBI Taxonomy" id="253160"/>
    <lineage>
        <taxon>Bacteria</taxon>
        <taxon>Bacillati</taxon>
        <taxon>Bacillota</taxon>
        <taxon>Bacilli</taxon>
        <taxon>Bacillales</taxon>
        <taxon>Caryophanaceae</taxon>
        <taxon>Planomicrobium</taxon>
    </lineage>
</organism>
<dbReference type="Gene3D" id="1.10.10.60">
    <property type="entry name" value="Homeodomain-like"/>
    <property type="match status" value="1"/>
</dbReference>
<dbReference type="Proteomes" id="UP001241988">
    <property type="component" value="Unassembled WGS sequence"/>
</dbReference>
<name>A0ABU0GSR7_9BACL</name>
<comment type="similarity">
    <text evidence="1">Belongs to the transposase IS21/IS408/IS1162 family.</text>
</comment>
<dbReference type="SUPFAM" id="SSF109709">
    <property type="entry name" value="KorB DNA-binding domain-like"/>
    <property type="match status" value="1"/>
</dbReference>
<dbReference type="CDD" id="cd00093">
    <property type="entry name" value="HTH_XRE"/>
    <property type="match status" value="1"/>
</dbReference>
<dbReference type="InterPro" id="IPR012337">
    <property type="entry name" value="RNaseH-like_sf"/>
</dbReference>
<gene>
    <name evidence="7" type="ORF">QOZ98_001227</name>
</gene>
<evidence type="ECO:0000256" key="2">
    <source>
        <dbReference type="ARBA" id="ARBA00022578"/>
    </source>
</evidence>
<dbReference type="EMBL" id="JAUSWB010000002">
    <property type="protein sequence ID" value="MDQ0428401.1"/>
    <property type="molecule type" value="Genomic_DNA"/>
</dbReference>
<feature type="domain" description="HTH IS21-type" evidence="5">
    <location>
        <begin position="5"/>
        <end position="67"/>
    </location>
</feature>
<keyword evidence="3" id="KW-0238">DNA-binding</keyword>
<dbReference type="Pfam" id="PF00665">
    <property type="entry name" value="rve"/>
    <property type="match status" value="1"/>
</dbReference>
<dbReference type="PROSITE" id="PS50994">
    <property type="entry name" value="INTEGRASE"/>
    <property type="match status" value="1"/>
</dbReference>
<evidence type="ECO:0000256" key="4">
    <source>
        <dbReference type="ARBA" id="ARBA00023172"/>
    </source>
</evidence>
<dbReference type="NCBIfam" id="NF033546">
    <property type="entry name" value="transpos_IS21"/>
    <property type="match status" value="1"/>
</dbReference>
<dbReference type="PANTHER" id="PTHR35004:SF6">
    <property type="entry name" value="TRANSPOSASE"/>
    <property type="match status" value="1"/>
</dbReference>
<keyword evidence="8" id="KW-1185">Reference proteome</keyword>
<proteinExistence type="inferred from homology"/>
<evidence type="ECO:0000313" key="7">
    <source>
        <dbReference type="EMBL" id="MDQ0428401.1"/>
    </source>
</evidence>